<name>A0A9J7BP08_9BACT</name>
<dbReference type="KEGG" id="orp:MOP44_19035"/>
<proteinExistence type="inferred from homology"/>
<evidence type="ECO:0000256" key="3">
    <source>
        <dbReference type="SAM" id="MobiDB-lite"/>
    </source>
</evidence>
<dbReference type="PROSITE" id="PS51318">
    <property type="entry name" value="TAT"/>
    <property type="match status" value="1"/>
</dbReference>
<dbReference type="SUPFAM" id="SSF56281">
    <property type="entry name" value="Metallo-hydrolase/oxidoreductase"/>
    <property type="match status" value="1"/>
</dbReference>
<dbReference type="AlphaFoldDB" id="A0A9J7BP08"/>
<dbReference type="PANTHER" id="PTHR42951">
    <property type="entry name" value="METALLO-BETA-LACTAMASE DOMAIN-CONTAINING"/>
    <property type="match status" value="1"/>
</dbReference>
<evidence type="ECO:0000313" key="6">
    <source>
        <dbReference type="Proteomes" id="UP001059380"/>
    </source>
</evidence>
<feature type="coiled-coil region" evidence="2">
    <location>
        <begin position="174"/>
        <end position="201"/>
    </location>
</feature>
<evidence type="ECO:0000313" key="5">
    <source>
        <dbReference type="EMBL" id="UWZ82654.1"/>
    </source>
</evidence>
<evidence type="ECO:0000256" key="1">
    <source>
        <dbReference type="ARBA" id="ARBA00005250"/>
    </source>
</evidence>
<feature type="region of interest" description="Disordered" evidence="3">
    <location>
        <begin position="1"/>
        <end position="22"/>
    </location>
</feature>
<dbReference type="InterPro" id="IPR036866">
    <property type="entry name" value="RibonucZ/Hydroxyglut_hydro"/>
</dbReference>
<dbReference type="Pfam" id="PF00753">
    <property type="entry name" value="Lactamase_B"/>
    <property type="match status" value="1"/>
</dbReference>
<evidence type="ECO:0000259" key="4">
    <source>
        <dbReference type="SMART" id="SM00849"/>
    </source>
</evidence>
<reference evidence="5" key="1">
    <citation type="submission" date="2021-04" db="EMBL/GenBank/DDBJ databases">
        <title>Phylogenetic analysis of Acidobacteriaceae.</title>
        <authorList>
            <person name="Qiu L."/>
            <person name="Zhang Q."/>
        </authorList>
    </citation>
    <scope>NUCLEOTIDE SEQUENCE</scope>
    <source>
        <strain evidence="5">DSM 25168</strain>
    </source>
</reference>
<dbReference type="GO" id="GO:0017001">
    <property type="term" value="P:antibiotic catabolic process"/>
    <property type="evidence" value="ECO:0007669"/>
    <property type="project" value="UniProtKB-ARBA"/>
</dbReference>
<evidence type="ECO:0000256" key="2">
    <source>
        <dbReference type="SAM" id="Coils"/>
    </source>
</evidence>
<protein>
    <submittedName>
        <fullName evidence="5">MBL fold metallo-hydrolase</fullName>
    </submittedName>
</protein>
<dbReference type="PANTHER" id="PTHR42951:SF4">
    <property type="entry name" value="ACYL-COENZYME A THIOESTERASE MBLAC2"/>
    <property type="match status" value="1"/>
</dbReference>
<dbReference type="EMBL" id="CP093313">
    <property type="protein sequence ID" value="UWZ82654.1"/>
    <property type="molecule type" value="Genomic_DNA"/>
</dbReference>
<gene>
    <name evidence="5" type="ORF">MOP44_19035</name>
</gene>
<keyword evidence="2" id="KW-0175">Coiled coil</keyword>
<keyword evidence="6" id="KW-1185">Reference proteome</keyword>
<dbReference type="InterPro" id="IPR001279">
    <property type="entry name" value="Metallo-B-lactamas"/>
</dbReference>
<accession>A0A9J7BP08</accession>
<feature type="domain" description="Metallo-beta-lactamase" evidence="4">
    <location>
        <begin position="91"/>
        <end position="310"/>
    </location>
</feature>
<organism evidence="5 6">
    <name type="scientific">Occallatibacter riparius</name>
    <dbReference type="NCBI Taxonomy" id="1002689"/>
    <lineage>
        <taxon>Bacteria</taxon>
        <taxon>Pseudomonadati</taxon>
        <taxon>Acidobacteriota</taxon>
        <taxon>Terriglobia</taxon>
        <taxon>Terriglobales</taxon>
        <taxon>Acidobacteriaceae</taxon>
        <taxon>Occallatibacter</taxon>
    </lineage>
</organism>
<dbReference type="CDD" id="cd16282">
    <property type="entry name" value="metallo-hydrolase-like_MBL-fold"/>
    <property type="match status" value="1"/>
</dbReference>
<dbReference type="Proteomes" id="UP001059380">
    <property type="component" value="Chromosome"/>
</dbReference>
<dbReference type="InterPro" id="IPR006311">
    <property type="entry name" value="TAT_signal"/>
</dbReference>
<dbReference type="RefSeq" id="WP_260791841.1">
    <property type="nucleotide sequence ID" value="NZ_CP093313.1"/>
</dbReference>
<dbReference type="SMART" id="SM00849">
    <property type="entry name" value="Lactamase_B"/>
    <property type="match status" value="1"/>
</dbReference>
<sequence length="403" mass="45205">MCQFHDKHSLQPHSHALSHRHVVPERLPTRRDFLRTLMGTTLTGASMMELAWHRAAWARTTAPASEAKLFDLQKAADGVFFAHARPQTVINCNAAVFVRSKDVVVVDAHSKPSAAASLIQQIRSEITDKPVRYVINTHFHWDHMQGTQAYKETGSQVDIIASEATKQNMSQYSMDRLKQSLDEMSKQIEVLRERAGKASSAAEKAFCADEISHIQAYQAEMKDFTLELPTITFDKTHLLQDAAFDLHLEWHGRSHTSGDVFVFCPQLRAIATGDASHCWVPNIGDGYPRQWPATIDEVAKADFQHVLGGHGPMQNNRTVMMSQRNFIEELAERVSDGKAAGQQLDEIKKRITVASLKSLQSNGYGEFLQRTQWAENTHFGSTPPLQNDVSGCVADVYRNLDRT</sequence>
<dbReference type="InterPro" id="IPR050855">
    <property type="entry name" value="NDM-1-like"/>
</dbReference>
<comment type="similarity">
    <text evidence="1">Belongs to the metallo-beta-lactamase superfamily. Class-B beta-lactamase family.</text>
</comment>
<dbReference type="Gene3D" id="3.60.15.10">
    <property type="entry name" value="Ribonuclease Z/Hydroxyacylglutathione hydrolase-like"/>
    <property type="match status" value="1"/>
</dbReference>